<dbReference type="InterPro" id="IPR012677">
    <property type="entry name" value="Nucleotide-bd_a/b_plait_sf"/>
</dbReference>
<dbReference type="GO" id="GO:0003723">
    <property type="term" value="F:RNA binding"/>
    <property type="evidence" value="ECO:0007669"/>
    <property type="project" value="UniProtKB-KW"/>
</dbReference>
<feature type="compositionally biased region" description="Polar residues" evidence="2">
    <location>
        <begin position="621"/>
        <end position="635"/>
    </location>
</feature>
<feature type="compositionally biased region" description="Polar residues" evidence="2">
    <location>
        <begin position="217"/>
        <end position="233"/>
    </location>
</feature>
<comment type="caution">
    <text evidence="4">The sequence shown here is derived from an EMBL/GenBank/DDBJ whole genome shotgun (WGS) entry which is preliminary data.</text>
</comment>
<dbReference type="CDD" id="cd12531">
    <property type="entry name" value="RRM3_MEI2_like"/>
    <property type="match status" value="1"/>
</dbReference>
<dbReference type="InterPro" id="IPR035979">
    <property type="entry name" value="RBD_domain_sf"/>
</dbReference>
<evidence type="ECO:0000313" key="5">
    <source>
        <dbReference type="Proteomes" id="UP001314263"/>
    </source>
</evidence>
<feature type="domain" description="Mei2-like C-terminal RNA recognition motif" evidence="3">
    <location>
        <begin position="816"/>
        <end position="911"/>
    </location>
</feature>
<gene>
    <name evidence="4" type="ORF">CVIRNUC_002365</name>
</gene>
<feature type="compositionally biased region" description="Basic and acidic residues" evidence="2">
    <location>
        <begin position="34"/>
        <end position="43"/>
    </location>
</feature>
<feature type="compositionally biased region" description="Low complexity" evidence="2">
    <location>
        <begin position="89"/>
        <end position="109"/>
    </location>
</feature>
<accession>A0AAV1HW01</accession>
<dbReference type="InterPro" id="IPR007201">
    <property type="entry name" value="Mei2-like_Rrm_C"/>
</dbReference>
<dbReference type="Proteomes" id="UP001314263">
    <property type="component" value="Unassembled WGS sequence"/>
</dbReference>
<dbReference type="SUPFAM" id="SSF54928">
    <property type="entry name" value="RNA-binding domain, RBD"/>
    <property type="match status" value="2"/>
</dbReference>
<sequence>MDAGLGLTATAWSQGGPVLGPAITTGLDYRDLQAPHGRLESRQPKWGFEAYPSLGGLEQTRAAPAGLQGQGRSGHSIGSYSHAPDRAHSGNARSSNSDSSSAARTSNSGQASQTDPSIVDRRSDMQQRRHGQPDYAGVSHNRSSEAVAAGVGRIPGTGSHEELDQLAASSGRAQSTGDVARPEGPGHRRGPGSGGEEDIFSHVVGGLDLDGEHRSASYGQGLNTLPQSSSSSRLHPGMVQRSDRETRVLIVEGINTDKREEDYSRKFQEYGDIRTFYTALSQQWVLVGYYDLFAAKLAKNSLNGQILFGARVEASFSAWKEAREHNEGMLTMTNHNPSLTNEQIKQLLESNFGPIYSIVTPYDSPYQRTVEFMDIRHAQKARQAIGISAKIPTISEGGTGADEGMAQGGPLRNVQSMHTFYPQSGPGGQPAGASHAQDDARPHSWDNSNANAQLNNLQQMLGSQQILQQLASLNQQQGAYSNPGVLGNNGSFNNMSAADLENLIRASNLDGMQANGNNPLQAMMSPYPGSNNSLSSLQSAQGGSHPNLAGLAGRAGMPPGRSPHRSSSQALDSPRNLLSAGSQHLSASQLLSLVNQAQPDVAGQSQTQSDPAGNFGRRPASMSTGNLTDLGSYQQPAPVDNLLGNSMPAPLRGVASTSSIWDGQSSPSAGNAWAQLNQNTWPAVAGGSDQAALQAQALALQLSLQASGNLDQSMGAMAPQQIAALAQQQQLQNLTQQLQSQLSLQNMNLSFFNQALRSLASQSSGHLPRKGSREDLQSGRLSRRTTDPAAEAERKAAQEKLFALDMDKVIKGDDKRTTLMVKNIPNKYTQKMLLATIDEQFKGQYDFFYLPIDFKNKCNVGYAFLNMVLPEYIPALYQRFHAKKWEKFNSEKVCNISYARIQGKSSLIHHFSNSSLLHEDKRCRPIIFRSDGRLAGEQEPFPVASHARTRPSRPASAGNGLSTMGSAGPSGSAGPPTREGNWS</sequence>
<evidence type="ECO:0000256" key="1">
    <source>
        <dbReference type="ARBA" id="ARBA00022884"/>
    </source>
</evidence>
<dbReference type="InterPro" id="IPR034454">
    <property type="entry name" value="MEI2-like_RRM3"/>
</dbReference>
<dbReference type="Gene3D" id="3.30.70.330">
    <property type="match status" value="1"/>
</dbReference>
<feature type="compositionally biased region" description="Low complexity" evidence="2">
    <location>
        <begin position="965"/>
        <end position="976"/>
    </location>
</feature>
<feature type="region of interest" description="Disordered" evidence="2">
    <location>
        <begin position="598"/>
        <end position="645"/>
    </location>
</feature>
<feature type="compositionally biased region" description="Polar residues" evidence="2">
    <location>
        <begin position="167"/>
        <end position="177"/>
    </location>
</feature>
<evidence type="ECO:0000256" key="2">
    <source>
        <dbReference type="SAM" id="MobiDB-lite"/>
    </source>
</evidence>
<feature type="compositionally biased region" description="Polar residues" evidence="2">
    <location>
        <begin position="598"/>
        <end position="611"/>
    </location>
</feature>
<evidence type="ECO:0000313" key="4">
    <source>
        <dbReference type="EMBL" id="CAK0755315.1"/>
    </source>
</evidence>
<feature type="region of interest" description="Disordered" evidence="2">
    <location>
        <begin position="211"/>
        <end position="241"/>
    </location>
</feature>
<feature type="region of interest" description="Disordered" evidence="2">
    <location>
        <begin position="762"/>
        <end position="792"/>
    </location>
</feature>
<feature type="compositionally biased region" description="Basic and acidic residues" evidence="2">
    <location>
        <begin position="118"/>
        <end position="127"/>
    </location>
</feature>
<feature type="region of interest" description="Disordered" evidence="2">
    <location>
        <begin position="165"/>
        <end position="198"/>
    </location>
</feature>
<protein>
    <recommendedName>
        <fullName evidence="3">Mei2-like C-terminal RNA recognition motif domain-containing protein</fullName>
    </recommendedName>
</protein>
<dbReference type="Pfam" id="PF04059">
    <property type="entry name" value="RRM_2"/>
    <property type="match status" value="1"/>
</dbReference>
<keyword evidence="5" id="KW-1185">Reference proteome</keyword>
<reference evidence="4 5" key="1">
    <citation type="submission" date="2023-10" db="EMBL/GenBank/DDBJ databases">
        <authorList>
            <person name="Maclean D."/>
            <person name="Macfadyen A."/>
        </authorList>
    </citation>
    <scope>NUCLEOTIDE SEQUENCE [LARGE SCALE GENOMIC DNA]</scope>
</reference>
<dbReference type="EMBL" id="CAUYUE010000003">
    <property type="protein sequence ID" value="CAK0755315.1"/>
    <property type="molecule type" value="Genomic_DNA"/>
</dbReference>
<name>A0AAV1HW01_9CHLO</name>
<feature type="compositionally biased region" description="Low complexity" evidence="2">
    <location>
        <begin position="530"/>
        <end position="544"/>
    </location>
</feature>
<feature type="region of interest" description="Disordered" evidence="2">
    <location>
        <begin position="512"/>
        <end position="575"/>
    </location>
</feature>
<keyword evidence="1" id="KW-0694">RNA-binding</keyword>
<evidence type="ECO:0000259" key="3">
    <source>
        <dbReference type="Pfam" id="PF04059"/>
    </source>
</evidence>
<feature type="region of interest" description="Disordered" evidence="2">
    <location>
        <begin position="940"/>
        <end position="983"/>
    </location>
</feature>
<feature type="region of interest" description="Disordered" evidence="2">
    <location>
        <begin position="422"/>
        <end position="448"/>
    </location>
</feature>
<dbReference type="PANTHER" id="PTHR23189">
    <property type="entry name" value="RNA RECOGNITION MOTIF-CONTAINING"/>
    <property type="match status" value="1"/>
</dbReference>
<dbReference type="AlphaFoldDB" id="A0AAV1HW01"/>
<feature type="region of interest" description="Disordered" evidence="2">
    <location>
        <begin position="34"/>
        <end position="146"/>
    </location>
</feature>
<proteinExistence type="predicted"/>
<organism evidence="4 5">
    <name type="scientific">Coccomyxa viridis</name>
    <dbReference type="NCBI Taxonomy" id="1274662"/>
    <lineage>
        <taxon>Eukaryota</taxon>
        <taxon>Viridiplantae</taxon>
        <taxon>Chlorophyta</taxon>
        <taxon>core chlorophytes</taxon>
        <taxon>Trebouxiophyceae</taxon>
        <taxon>Trebouxiophyceae incertae sedis</taxon>
        <taxon>Coccomyxaceae</taxon>
        <taxon>Coccomyxa</taxon>
    </lineage>
</organism>